<reference evidence="1 2" key="1">
    <citation type="submission" date="2021-08" db="EMBL/GenBank/DDBJ databases">
        <title>Comparative Genomics Analysis of the Genus Qipengyuania Reveals Extensive Genetic Diversity and Metabolic Versatility, Including the Description of Fifteen Novel Species.</title>
        <authorList>
            <person name="Liu Y."/>
        </authorList>
    </citation>
    <scope>NUCLEOTIDE SEQUENCE [LARGE SCALE GENOMIC DNA]</scope>
    <source>
        <strain evidence="1 2">1XM2-8</strain>
    </source>
</reference>
<gene>
    <name evidence="1" type="ORF">K3166_09335</name>
</gene>
<organism evidence="1 2">
    <name type="scientific">Qipengyuania psychrotolerans</name>
    <dbReference type="NCBI Taxonomy" id="2867238"/>
    <lineage>
        <taxon>Bacteria</taxon>
        <taxon>Pseudomonadati</taxon>
        <taxon>Pseudomonadota</taxon>
        <taxon>Alphaproteobacteria</taxon>
        <taxon>Sphingomonadales</taxon>
        <taxon>Erythrobacteraceae</taxon>
        <taxon>Qipengyuania</taxon>
    </lineage>
</organism>
<dbReference type="EMBL" id="CP081297">
    <property type="protein sequence ID" value="QZD86443.1"/>
    <property type="molecule type" value="Genomic_DNA"/>
</dbReference>
<dbReference type="RefSeq" id="WP_221421988.1">
    <property type="nucleotide sequence ID" value="NZ_CP081297.1"/>
</dbReference>
<sequence length="72" mass="7682">MPATALVKSGSGFNTLTSLRPSALATLVERSKSLIERCDYSGTTICVAASNASRDQKIVGSSYYPIIAPEWE</sequence>
<proteinExistence type="predicted"/>
<evidence type="ECO:0000313" key="2">
    <source>
        <dbReference type="Proteomes" id="UP000824280"/>
    </source>
</evidence>
<dbReference type="Proteomes" id="UP000824280">
    <property type="component" value="Chromosome"/>
</dbReference>
<keyword evidence="2" id="KW-1185">Reference proteome</keyword>
<name>A0ABX8ZFD2_9SPHN</name>
<accession>A0ABX8ZFD2</accession>
<protein>
    <submittedName>
        <fullName evidence="1">Uncharacterized protein</fullName>
    </submittedName>
</protein>
<evidence type="ECO:0000313" key="1">
    <source>
        <dbReference type="EMBL" id="QZD86443.1"/>
    </source>
</evidence>